<dbReference type="Pfam" id="PF05949">
    <property type="entry name" value="DUF881"/>
    <property type="match status" value="1"/>
</dbReference>
<evidence type="ECO:0000256" key="2">
    <source>
        <dbReference type="SAM" id="Coils"/>
    </source>
</evidence>
<dbReference type="AlphaFoldDB" id="W8T3K3"/>
<keyword evidence="4" id="KW-1185">Reference proteome</keyword>
<gene>
    <name evidence="3" type="ORF">EAL2_c10510</name>
</gene>
<reference evidence="3 4" key="1">
    <citation type="journal article" date="2014" name="Genome Announc.">
        <title>Complete Genome Sequence of Amino Acid-Utilizing Eubacterium acidaminophilum al-2 (DSM 3953).</title>
        <authorList>
            <person name="Poehlein A."/>
            <person name="Andreesen J.R."/>
            <person name="Daniel R."/>
        </authorList>
    </citation>
    <scope>NUCLEOTIDE SEQUENCE [LARGE SCALE GENOMIC DNA]</scope>
    <source>
        <strain evidence="3 4">DSM 3953</strain>
    </source>
</reference>
<accession>W8T3K3</accession>
<dbReference type="PANTHER" id="PTHR37313:SF2">
    <property type="entry name" value="UPF0749 PROTEIN YLXX"/>
    <property type="match status" value="1"/>
</dbReference>
<comment type="similarity">
    <text evidence="1">Belongs to the UPF0749 family.</text>
</comment>
<dbReference type="STRING" id="1286171.EAL2_c10510"/>
<dbReference type="PATRIC" id="fig|1286171.3.peg.1002"/>
<dbReference type="OrthoDB" id="9776196at2"/>
<dbReference type="InterPro" id="IPR010273">
    <property type="entry name" value="DUF881"/>
</dbReference>
<dbReference type="eggNOG" id="COG3879">
    <property type="taxonomic scope" value="Bacteria"/>
</dbReference>
<proteinExistence type="inferred from homology"/>
<name>W8T3K3_PEPAC</name>
<keyword evidence="2" id="KW-0175">Coiled coil</keyword>
<dbReference type="Gene3D" id="3.30.70.1880">
    <property type="entry name" value="Protein of unknown function DUF881"/>
    <property type="match status" value="1"/>
</dbReference>
<evidence type="ECO:0000256" key="1">
    <source>
        <dbReference type="ARBA" id="ARBA00009108"/>
    </source>
</evidence>
<dbReference type="EMBL" id="CP007452">
    <property type="protein sequence ID" value="AHM56349.1"/>
    <property type="molecule type" value="Genomic_DNA"/>
</dbReference>
<dbReference type="KEGG" id="eac:EAL2_c10510"/>
<dbReference type="RefSeq" id="WP_038601810.1">
    <property type="nucleotide sequence ID" value="NZ_CP007452.1"/>
</dbReference>
<sequence length="240" mass="26325">MKKVNMETILLVAVMFVFGISISIQIKSSDPNNLFVTLSSIKELGYQIDSAEIEVKKLEELVLEKKKDIVKYEGAMSSNGKAIESLIQEEHDKLKLIAGMQDVKGPGIIVSLKDGERELEDGEDPNDILVHDRDVLEIVNDLKVAGAEAISINGERVISTSEIKCAGPTITINSSTYGQPFVINAIGEPAHLEAAMRAPDSYAYILKEVWGLDVKIAAADEINIAKYSGELNFRYVKEGE</sequence>
<dbReference type="PANTHER" id="PTHR37313">
    <property type="entry name" value="UPF0749 PROTEIN RV1825"/>
    <property type="match status" value="1"/>
</dbReference>
<dbReference type="Proteomes" id="UP000019591">
    <property type="component" value="Chromosome"/>
</dbReference>
<evidence type="ECO:0008006" key="5">
    <source>
        <dbReference type="Google" id="ProtNLM"/>
    </source>
</evidence>
<evidence type="ECO:0000313" key="3">
    <source>
        <dbReference type="EMBL" id="AHM56349.1"/>
    </source>
</evidence>
<dbReference type="HOGENOM" id="CLU_040273_4_1_9"/>
<evidence type="ECO:0000313" key="4">
    <source>
        <dbReference type="Proteomes" id="UP000019591"/>
    </source>
</evidence>
<protein>
    <recommendedName>
        <fullName evidence="5">Division initiation protein</fullName>
    </recommendedName>
</protein>
<organism evidence="3 4">
    <name type="scientific">Peptoclostridium acidaminophilum DSM 3953</name>
    <dbReference type="NCBI Taxonomy" id="1286171"/>
    <lineage>
        <taxon>Bacteria</taxon>
        <taxon>Bacillati</taxon>
        <taxon>Bacillota</taxon>
        <taxon>Clostridia</taxon>
        <taxon>Peptostreptococcales</taxon>
        <taxon>Peptoclostridiaceae</taxon>
        <taxon>Peptoclostridium</taxon>
    </lineage>
</organism>
<feature type="coiled-coil region" evidence="2">
    <location>
        <begin position="41"/>
        <end position="75"/>
    </location>
</feature>